<keyword evidence="3" id="KW-0378">Hydrolase</keyword>
<dbReference type="InterPro" id="IPR000757">
    <property type="entry name" value="Beta-glucanase-like"/>
</dbReference>
<dbReference type="OrthoDB" id="192832at2759"/>
<dbReference type="EMBL" id="KN839850">
    <property type="protein sequence ID" value="KIJ63521.1"/>
    <property type="molecule type" value="Genomic_DNA"/>
</dbReference>
<feature type="signal peptide" evidence="1">
    <location>
        <begin position="1"/>
        <end position="21"/>
    </location>
</feature>
<protein>
    <submittedName>
        <fullName evidence="3">Glycoside hydrolase family 16 protein</fullName>
    </submittedName>
</protein>
<keyword evidence="1" id="KW-0732">Signal</keyword>
<gene>
    <name evidence="3" type="ORF">HYDPIDRAFT_40940</name>
</gene>
<dbReference type="PROSITE" id="PS51762">
    <property type="entry name" value="GH16_2"/>
    <property type="match status" value="1"/>
</dbReference>
<dbReference type="Gene3D" id="2.60.120.200">
    <property type="match status" value="1"/>
</dbReference>
<dbReference type="HOGENOM" id="CLU_016972_1_1_1"/>
<evidence type="ECO:0000313" key="4">
    <source>
        <dbReference type="Proteomes" id="UP000053820"/>
    </source>
</evidence>
<sequence>MGSRPLISLLLLLGVTEGVLSSVYSRSSNLVGQSFLDAFTWQTIADPNYGRVNYIDEATAQSKGLFSVSKNQVTLRADSTTTLSSTGPGRDAFRLSSNDQYTAHVAIFDIVHMPQGCGTWPAVWYYSLSLSRVQHPLISLQELGANWPDEGEIDIVEGVNNQSPNLSSMHTSANCTMPSSRSMTGTSQGTNCDVDETNNSGCGVLTNDTRSFGPAFNSAGGGWYAIERTSSFVKIFFWERHSMSVPTDVTNPGSTINTENWGVPAAYFPDTDCNFATHLGPHNIMIDLDFCGAWAGDSQVYASSGCPSTCIDYVNQNPSAFRSAYFTFNSLNIYE</sequence>
<dbReference type="CDD" id="cd02181">
    <property type="entry name" value="GH16_fungal_Lam16A_glucanase"/>
    <property type="match status" value="1"/>
</dbReference>
<accession>A0A0C9WE11</accession>
<feature type="domain" description="GH16" evidence="2">
    <location>
        <begin position="39"/>
        <end position="303"/>
    </location>
</feature>
<dbReference type="AlphaFoldDB" id="A0A0C9WE11"/>
<dbReference type="InterPro" id="IPR013320">
    <property type="entry name" value="ConA-like_dom_sf"/>
</dbReference>
<evidence type="ECO:0000259" key="2">
    <source>
        <dbReference type="PROSITE" id="PS51762"/>
    </source>
</evidence>
<dbReference type="GO" id="GO:0004553">
    <property type="term" value="F:hydrolase activity, hydrolyzing O-glycosyl compounds"/>
    <property type="evidence" value="ECO:0007669"/>
    <property type="project" value="InterPro"/>
</dbReference>
<dbReference type="SUPFAM" id="SSF49899">
    <property type="entry name" value="Concanavalin A-like lectins/glucanases"/>
    <property type="match status" value="1"/>
</dbReference>
<reference evidence="3 4" key="1">
    <citation type="submission" date="2014-04" db="EMBL/GenBank/DDBJ databases">
        <title>Evolutionary Origins and Diversification of the Mycorrhizal Mutualists.</title>
        <authorList>
            <consortium name="DOE Joint Genome Institute"/>
            <consortium name="Mycorrhizal Genomics Consortium"/>
            <person name="Kohler A."/>
            <person name="Kuo A."/>
            <person name="Nagy L.G."/>
            <person name="Floudas D."/>
            <person name="Copeland A."/>
            <person name="Barry K.W."/>
            <person name="Cichocki N."/>
            <person name="Veneault-Fourrey C."/>
            <person name="LaButti K."/>
            <person name="Lindquist E.A."/>
            <person name="Lipzen A."/>
            <person name="Lundell T."/>
            <person name="Morin E."/>
            <person name="Murat C."/>
            <person name="Riley R."/>
            <person name="Ohm R."/>
            <person name="Sun H."/>
            <person name="Tunlid A."/>
            <person name="Henrissat B."/>
            <person name="Grigoriev I.V."/>
            <person name="Hibbett D.S."/>
            <person name="Martin F."/>
        </authorList>
    </citation>
    <scope>NUCLEOTIDE SEQUENCE [LARGE SCALE GENOMIC DNA]</scope>
    <source>
        <strain evidence="3 4">MD-312</strain>
    </source>
</reference>
<evidence type="ECO:0000313" key="3">
    <source>
        <dbReference type="EMBL" id="KIJ63521.1"/>
    </source>
</evidence>
<dbReference type="Pfam" id="PF26113">
    <property type="entry name" value="GH16_XgeA"/>
    <property type="match status" value="2"/>
</dbReference>
<feature type="chain" id="PRO_5002215988" evidence="1">
    <location>
        <begin position="22"/>
        <end position="335"/>
    </location>
</feature>
<dbReference type="GO" id="GO:0009251">
    <property type="term" value="P:glucan catabolic process"/>
    <property type="evidence" value="ECO:0007669"/>
    <property type="project" value="TreeGrafter"/>
</dbReference>
<evidence type="ECO:0000256" key="1">
    <source>
        <dbReference type="SAM" id="SignalP"/>
    </source>
</evidence>
<dbReference type="PANTHER" id="PTHR10963">
    <property type="entry name" value="GLYCOSYL HYDROLASE-RELATED"/>
    <property type="match status" value="1"/>
</dbReference>
<name>A0A0C9WE11_9AGAM</name>
<dbReference type="PANTHER" id="PTHR10963:SF24">
    <property type="entry name" value="GLYCOSIDASE C21B10.07-RELATED"/>
    <property type="match status" value="1"/>
</dbReference>
<organism evidence="3 4">
    <name type="scientific">Hydnomerulius pinastri MD-312</name>
    <dbReference type="NCBI Taxonomy" id="994086"/>
    <lineage>
        <taxon>Eukaryota</taxon>
        <taxon>Fungi</taxon>
        <taxon>Dikarya</taxon>
        <taxon>Basidiomycota</taxon>
        <taxon>Agaricomycotina</taxon>
        <taxon>Agaricomycetes</taxon>
        <taxon>Agaricomycetidae</taxon>
        <taxon>Boletales</taxon>
        <taxon>Boletales incertae sedis</taxon>
        <taxon>Leucogyrophana</taxon>
    </lineage>
</organism>
<dbReference type="InterPro" id="IPR050546">
    <property type="entry name" value="Glycosyl_Hydrlase_16"/>
</dbReference>
<proteinExistence type="predicted"/>
<keyword evidence="4" id="KW-1185">Reference proteome</keyword>
<dbReference type="Proteomes" id="UP000053820">
    <property type="component" value="Unassembled WGS sequence"/>
</dbReference>